<dbReference type="InterPro" id="IPR000209">
    <property type="entry name" value="Peptidase_S8/S53_dom"/>
</dbReference>
<dbReference type="PROSITE" id="PS51892">
    <property type="entry name" value="SUBTILASE"/>
    <property type="match status" value="1"/>
</dbReference>
<keyword evidence="3 6" id="KW-0378">Hydrolase</keyword>
<keyword evidence="8" id="KW-0732">Signal</keyword>
<feature type="chain" id="PRO_5026296690" evidence="8">
    <location>
        <begin position="35"/>
        <end position="1128"/>
    </location>
</feature>
<organism evidence="10 11">
    <name type="scientific">Actinomadura physcomitrii</name>
    <dbReference type="NCBI Taxonomy" id="2650748"/>
    <lineage>
        <taxon>Bacteria</taxon>
        <taxon>Bacillati</taxon>
        <taxon>Actinomycetota</taxon>
        <taxon>Actinomycetes</taxon>
        <taxon>Streptosporangiales</taxon>
        <taxon>Thermomonosporaceae</taxon>
        <taxon>Actinomadura</taxon>
    </lineage>
</organism>
<evidence type="ECO:0000256" key="2">
    <source>
        <dbReference type="ARBA" id="ARBA00022670"/>
    </source>
</evidence>
<dbReference type="AlphaFoldDB" id="A0A6I4M498"/>
<sequence>MTHRRWSRALPGALLGTLLAAGALAVLPPPPAQAAPAGGLAPGRSWKVTLLTGDVVRVRTAKGRAPMVAVTPAPGRGNHLFRTVTRPDGHVLVTPLDVARLVGPVLDPRLFDVTDLIAAGYDDARSADLPLIVQRGAGARTLSALAGGTMRQGVALPSIGAVAARQPKKDARRLGSSLAAMAGPSLKATGGIRHVWLDGKVKASALPAAPAAPAAKLDGNLEQIGAPKAWKAGYTGAGATVAVLDTGVDATHPDLKGRIAETKDFSGSPDTGDRFGHGTHVAATVAGTGAAAGGARTGVAPGAKLLVGKVLGDDGYGSDSAVIAGMQWAAPRAKIVSMSLGGGVSDGTDPVSQALNGLSGEYGTLFVVAAGNEGTIGSVESPGTADAALTVGAVDGRDRLADFSSRGPRAGGHAAKPEIVAPGVDIVAARAKGTAMGTPLGPLYTRASGTSMATPHVAGAAALLAARHPRWTPAQLKAALVGTAAPATGGDLYERGAGRLDAGAAATGSVLPAQGVVDLGTSAFPQHKALSAKLGWTSLAGAAQAALSVRVVDRKGDEVSGAASLSATRVDVPAGGSASASLTVDAAKLAAHPGLYDAEVTARTGTTSVHTSVTFYVEPPAHTLTVKANPLPGTDPADFSGYAGVVNLADWALFAQAVDATPDGTKVRVPEGRYSVLGTVDDFKEGAWRSALAGTPEVLVDRDMTVTLDGAAAKPVTASVQGVSTTMSMASASVVRGDRQGLWTEGVYTDDPAVAPVYAQPMGGATTGTFRAYTAHRLTAPGEVYDLIHPLGDAIPADPSHVVGAAEKARMARVDQRFAAFDGDTGKGIVEHRYGTSPEGLLLAGLDASDPVESGTARTDYVSTGKGMLWADEASPAAIGDGQWVDELPFTELRPGQRLARTWGRQPVRPGPVAGSGVALSDCTPAPPARTRDHVRVQLVDVQTRIDGFDCGIDGVTGTLALFANGAKIGGADGPSGDFDVPSGAADYRLTYDNDASKALPVSVRTSTAWTFRSATPRGSASAMLPLLLVDYDLGLDLRNQPSGEPAVFSVARVAGAGRAKVTGLRFWTSVDDGATWQAVPVKALGHGRFSAPLPAAVQGQAVSLRVSAGDAGGSGVDQRIIRAYRVR</sequence>
<dbReference type="PANTHER" id="PTHR43806:SF65">
    <property type="entry name" value="SERINE PROTEASE APRX"/>
    <property type="match status" value="1"/>
</dbReference>
<keyword evidence="2 6" id="KW-0645">Protease</keyword>
<evidence type="ECO:0000256" key="1">
    <source>
        <dbReference type="ARBA" id="ARBA00011073"/>
    </source>
</evidence>
<evidence type="ECO:0000313" key="11">
    <source>
        <dbReference type="Proteomes" id="UP000462055"/>
    </source>
</evidence>
<dbReference type="PROSITE" id="PS00138">
    <property type="entry name" value="SUBTILASE_SER"/>
    <property type="match status" value="1"/>
</dbReference>
<evidence type="ECO:0000256" key="3">
    <source>
        <dbReference type="ARBA" id="ARBA00022801"/>
    </source>
</evidence>
<keyword evidence="11" id="KW-1185">Reference proteome</keyword>
<comment type="similarity">
    <text evidence="1 6 7">Belongs to the peptidase S8 family.</text>
</comment>
<dbReference type="SUPFAM" id="SSF52743">
    <property type="entry name" value="Subtilisin-like"/>
    <property type="match status" value="1"/>
</dbReference>
<name>A0A6I4M498_9ACTN</name>
<dbReference type="InterPro" id="IPR023828">
    <property type="entry name" value="Peptidase_S8_Ser-AS"/>
</dbReference>
<evidence type="ECO:0000313" key="10">
    <source>
        <dbReference type="EMBL" id="MVZ98996.1"/>
    </source>
</evidence>
<dbReference type="PRINTS" id="PR00723">
    <property type="entry name" value="SUBTILISIN"/>
</dbReference>
<gene>
    <name evidence="10" type="ORF">F8568_001060</name>
</gene>
<evidence type="ECO:0000256" key="8">
    <source>
        <dbReference type="SAM" id="SignalP"/>
    </source>
</evidence>
<evidence type="ECO:0000256" key="7">
    <source>
        <dbReference type="RuleBase" id="RU003355"/>
    </source>
</evidence>
<dbReference type="GO" id="GO:0004252">
    <property type="term" value="F:serine-type endopeptidase activity"/>
    <property type="evidence" value="ECO:0007669"/>
    <property type="project" value="UniProtKB-UniRule"/>
</dbReference>
<evidence type="ECO:0000259" key="9">
    <source>
        <dbReference type="Pfam" id="PF00082"/>
    </source>
</evidence>
<dbReference type="RefSeq" id="WP_151590194.1">
    <property type="nucleotide sequence ID" value="NZ_WBMS02000001.1"/>
</dbReference>
<proteinExistence type="inferred from homology"/>
<dbReference type="EMBL" id="WBMS02000001">
    <property type="protein sequence ID" value="MVZ98996.1"/>
    <property type="molecule type" value="Genomic_DNA"/>
</dbReference>
<dbReference type="PANTHER" id="PTHR43806">
    <property type="entry name" value="PEPTIDASE S8"/>
    <property type="match status" value="1"/>
</dbReference>
<dbReference type="InterPro" id="IPR023827">
    <property type="entry name" value="Peptidase_S8_Asp-AS"/>
</dbReference>
<comment type="caution">
    <text evidence="10">The sequence shown here is derived from an EMBL/GenBank/DDBJ whole genome shotgun (WGS) entry which is preliminary data.</text>
</comment>
<feature type="domain" description="Peptidase S8/S53" evidence="9">
    <location>
        <begin position="236"/>
        <end position="493"/>
    </location>
</feature>
<dbReference type="PROSITE" id="PS00136">
    <property type="entry name" value="SUBTILASE_ASP"/>
    <property type="match status" value="1"/>
</dbReference>
<protein>
    <submittedName>
        <fullName evidence="10">S8 family serine peptidase</fullName>
    </submittedName>
</protein>
<evidence type="ECO:0000256" key="5">
    <source>
        <dbReference type="PIRSR" id="PIRSR615500-1"/>
    </source>
</evidence>
<dbReference type="InterPro" id="IPR015500">
    <property type="entry name" value="Peptidase_S8_subtilisin-rel"/>
</dbReference>
<dbReference type="InterPro" id="IPR036852">
    <property type="entry name" value="Peptidase_S8/S53_dom_sf"/>
</dbReference>
<dbReference type="GO" id="GO:0006508">
    <property type="term" value="P:proteolysis"/>
    <property type="evidence" value="ECO:0007669"/>
    <property type="project" value="UniProtKB-KW"/>
</dbReference>
<feature type="active site" description="Charge relay system" evidence="5 6">
    <location>
        <position position="277"/>
    </location>
</feature>
<evidence type="ECO:0000256" key="6">
    <source>
        <dbReference type="PROSITE-ProRule" id="PRU01240"/>
    </source>
</evidence>
<reference evidence="10" key="1">
    <citation type="submission" date="2019-12" db="EMBL/GenBank/DDBJ databases">
        <title>Actinomadura physcomitrii sp. nov., a novel actinomycete isolated from moss [Physcomitrium sphaericum (Ludw) Fuernr].</title>
        <authorList>
            <person name="Zhuang X."/>
        </authorList>
    </citation>
    <scope>NUCLEOTIDE SEQUENCE [LARGE SCALE GENOMIC DNA]</scope>
    <source>
        <strain evidence="10">LD22</strain>
    </source>
</reference>
<dbReference type="Pfam" id="PF00082">
    <property type="entry name" value="Peptidase_S8"/>
    <property type="match status" value="1"/>
</dbReference>
<accession>A0A6I4M498</accession>
<feature type="signal peptide" evidence="8">
    <location>
        <begin position="1"/>
        <end position="34"/>
    </location>
</feature>
<dbReference type="InterPro" id="IPR050131">
    <property type="entry name" value="Peptidase_S8_subtilisin-like"/>
</dbReference>
<evidence type="ECO:0000256" key="4">
    <source>
        <dbReference type="ARBA" id="ARBA00022825"/>
    </source>
</evidence>
<keyword evidence="4 6" id="KW-0720">Serine protease</keyword>
<feature type="active site" description="Charge relay system" evidence="5 6">
    <location>
        <position position="451"/>
    </location>
</feature>
<dbReference type="Proteomes" id="UP000462055">
    <property type="component" value="Unassembled WGS sequence"/>
</dbReference>
<dbReference type="Gene3D" id="3.40.50.200">
    <property type="entry name" value="Peptidase S8/S53 domain"/>
    <property type="match status" value="1"/>
</dbReference>
<feature type="active site" description="Charge relay system" evidence="5 6">
    <location>
        <position position="245"/>
    </location>
</feature>